<evidence type="ECO:0000313" key="3">
    <source>
        <dbReference type="Proteomes" id="UP000005596"/>
    </source>
</evidence>
<gene>
    <name evidence="2" type="ORF">CGSHiR3021_11566</name>
</gene>
<reference evidence="2 3" key="1">
    <citation type="journal article" date="2007" name="Genome Biol.">
        <title>Characterization and modeling of the Haemophilus influenzae core and supragenomes based on the complete genomic sequences of Rd and 12 clinical nontypeable strains.</title>
        <authorList>
            <person name="Hogg J.S."/>
            <person name="Hu F.Z."/>
            <person name="Janto B."/>
            <person name="Boissy R."/>
            <person name="Hayes J."/>
            <person name="Keefe R."/>
            <person name="Post J.C."/>
            <person name="Ehrlich G.D."/>
        </authorList>
    </citation>
    <scope>NUCLEOTIDE SEQUENCE [LARGE SCALE GENOMIC DNA]</scope>
    <source>
        <strain evidence="2 3">22.4-21</strain>
    </source>
</reference>
<evidence type="ECO:0000313" key="2">
    <source>
        <dbReference type="EMBL" id="EDK12732.1"/>
    </source>
</evidence>
<feature type="transmembrane region" description="Helical" evidence="1">
    <location>
        <begin position="47"/>
        <end position="65"/>
    </location>
</feature>
<proteinExistence type="predicted"/>
<protein>
    <submittedName>
        <fullName evidence="2">Uncharacterized protein</fullName>
    </submittedName>
</protein>
<dbReference type="Proteomes" id="UP000005596">
    <property type="component" value="Unassembled WGS sequence"/>
</dbReference>
<keyword evidence="1" id="KW-0812">Transmembrane</keyword>
<keyword evidence="1" id="KW-1133">Transmembrane helix</keyword>
<dbReference type="InterPro" id="IPR014743">
    <property type="entry name" value="Cl-channel_core"/>
</dbReference>
<dbReference type="BioCyc" id="HINF375063:G119K-2341-MONOMER"/>
<accession>A4P1I2</accession>
<dbReference type="AlphaFoldDB" id="A4P1I2"/>
<sequence>MLWDLSGGMVDQRFFGDFMYGGIFSWLHTIASYSQCVVMEMTGAQPVLIWLLISSIIASIISHQFSPKPFYHFAAGCFRQQMQARQAEELRSKTEQEK</sequence>
<dbReference type="EMBL" id="AAZJ01000035">
    <property type="protein sequence ID" value="EDK12732.1"/>
    <property type="molecule type" value="Genomic_DNA"/>
</dbReference>
<evidence type="ECO:0000256" key="1">
    <source>
        <dbReference type="SAM" id="Phobius"/>
    </source>
</evidence>
<keyword evidence="1" id="KW-0472">Membrane</keyword>
<name>A4P1I2_HAEIF</name>
<dbReference type="SUPFAM" id="SSF81340">
    <property type="entry name" value="Clc chloride channel"/>
    <property type="match status" value="1"/>
</dbReference>
<organism evidence="2 3">
    <name type="scientific">Haemophilus influenzae 22.4-21</name>
    <dbReference type="NCBI Taxonomy" id="375063"/>
    <lineage>
        <taxon>Bacteria</taxon>
        <taxon>Pseudomonadati</taxon>
        <taxon>Pseudomonadota</taxon>
        <taxon>Gammaproteobacteria</taxon>
        <taxon>Pasteurellales</taxon>
        <taxon>Pasteurellaceae</taxon>
        <taxon>Haemophilus</taxon>
    </lineage>
</organism>